<evidence type="ECO:0000313" key="12">
    <source>
        <dbReference type="EMBL" id="MBE3001987.1"/>
    </source>
</evidence>
<name>A0ABR9PDR5_9ACTN</name>
<dbReference type="Proteomes" id="UP000806528">
    <property type="component" value="Unassembled WGS sequence"/>
</dbReference>
<evidence type="ECO:0000256" key="1">
    <source>
        <dbReference type="ARBA" id="ARBA00000085"/>
    </source>
</evidence>
<evidence type="ECO:0000259" key="11">
    <source>
        <dbReference type="PROSITE" id="PS50109"/>
    </source>
</evidence>
<dbReference type="InterPro" id="IPR036890">
    <property type="entry name" value="HATPase_C_sf"/>
</dbReference>
<evidence type="ECO:0000256" key="6">
    <source>
        <dbReference type="ARBA" id="ARBA00022777"/>
    </source>
</evidence>
<sequence length="399" mass="42324">MFGTARNWSRRHETLVDTVTVAPLLLLHASGALAGGLSASALSPAHLAVGFALLLPLVVRRRFPVAVFAAVAAAAAVQMGLGVGLILADVAVLVALYTVAAHARTVWATGALGVVEAGLLLALVRSPYTDRGDWDVLALYTFLILLCWVTGLYMKLRRRYVLGLEERNRWLERERDARARAAAAEERERIAREMHDVVAHNISVMVVQAEGATYAVEHDPGRAQGAMRTVAETGRSALSEVRGILGALRGSDDDPEGGEGPGHEGHDAYAPSPGIDSLDRVAEQVRAAGVPVDLTFTGEQRPLPAGVELAAFRVVQEALTNALKHAGPGTSRVRVEVEYGARALTLRVRDDGRGLLAPGHDGRGQGLVGMRERVSVHGGWLRAGPCSDGGFEVVATLPV</sequence>
<feature type="domain" description="Histidine kinase" evidence="11">
    <location>
        <begin position="313"/>
        <end position="399"/>
    </location>
</feature>
<keyword evidence="8" id="KW-0902">Two-component regulatory system</keyword>
<dbReference type="CDD" id="cd16917">
    <property type="entry name" value="HATPase_UhpB-NarQ-NarX-like"/>
    <property type="match status" value="1"/>
</dbReference>
<keyword evidence="6" id="KW-0418">Kinase</keyword>
<feature type="transmembrane region" description="Helical" evidence="10">
    <location>
        <begin position="136"/>
        <end position="154"/>
    </location>
</feature>
<dbReference type="PANTHER" id="PTHR24421">
    <property type="entry name" value="NITRATE/NITRITE SENSOR PROTEIN NARX-RELATED"/>
    <property type="match status" value="1"/>
</dbReference>
<evidence type="ECO:0000256" key="3">
    <source>
        <dbReference type="ARBA" id="ARBA00022553"/>
    </source>
</evidence>
<dbReference type="InterPro" id="IPR055558">
    <property type="entry name" value="DUF7134"/>
</dbReference>
<dbReference type="Gene3D" id="3.30.565.10">
    <property type="entry name" value="Histidine kinase-like ATPase, C-terminal domain"/>
    <property type="match status" value="1"/>
</dbReference>
<evidence type="ECO:0000256" key="2">
    <source>
        <dbReference type="ARBA" id="ARBA00012438"/>
    </source>
</evidence>
<keyword evidence="3" id="KW-0597">Phosphoprotein</keyword>
<keyword evidence="10" id="KW-1133">Transmembrane helix</keyword>
<keyword evidence="10" id="KW-0812">Transmembrane</keyword>
<evidence type="ECO:0000256" key="5">
    <source>
        <dbReference type="ARBA" id="ARBA00022741"/>
    </source>
</evidence>
<keyword evidence="4" id="KW-0808">Transferase</keyword>
<evidence type="ECO:0000313" key="13">
    <source>
        <dbReference type="Proteomes" id="UP000806528"/>
    </source>
</evidence>
<keyword evidence="7 12" id="KW-0067">ATP-binding</keyword>
<evidence type="ECO:0000256" key="10">
    <source>
        <dbReference type="SAM" id="Phobius"/>
    </source>
</evidence>
<dbReference type="InterPro" id="IPR011712">
    <property type="entry name" value="Sig_transdc_His_kin_sub3_dim/P"/>
</dbReference>
<keyword evidence="13" id="KW-1185">Reference proteome</keyword>
<dbReference type="SMART" id="SM00387">
    <property type="entry name" value="HATPase_c"/>
    <property type="match status" value="1"/>
</dbReference>
<dbReference type="PANTHER" id="PTHR24421:SF10">
    <property type="entry name" value="NITRATE_NITRITE SENSOR PROTEIN NARQ"/>
    <property type="match status" value="1"/>
</dbReference>
<dbReference type="SUPFAM" id="SSF55874">
    <property type="entry name" value="ATPase domain of HSP90 chaperone/DNA topoisomerase II/histidine kinase"/>
    <property type="match status" value="1"/>
</dbReference>
<feature type="transmembrane region" description="Helical" evidence="10">
    <location>
        <begin position="66"/>
        <end position="99"/>
    </location>
</feature>
<proteinExistence type="predicted"/>
<dbReference type="InterPro" id="IPR050482">
    <property type="entry name" value="Sensor_HK_TwoCompSys"/>
</dbReference>
<evidence type="ECO:0000256" key="7">
    <source>
        <dbReference type="ARBA" id="ARBA00022840"/>
    </source>
</evidence>
<feature type="transmembrane region" description="Helical" evidence="10">
    <location>
        <begin position="105"/>
        <end position="124"/>
    </location>
</feature>
<evidence type="ECO:0000256" key="9">
    <source>
        <dbReference type="SAM" id="MobiDB-lite"/>
    </source>
</evidence>
<accession>A0ABR9PDR5</accession>
<keyword evidence="10" id="KW-0472">Membrane</keyword>
<dbReference type="PROSITE" id="PS50109">
    <property type="entry name" value="HIS_KIN"/>
    <property type="match status" value="1"/>
</dbReference>
<dbReference type="Pfam" id="PF23539">
    <property type="entry name" value="DUF7134"/>
    <property type="match status" value="1"/>
</dbReference>
<protein>
    <recommendedName>
        <fullName evidence="2">histidine kinase</fullName>
        <ecNumber evidence="2">2.7.13.3</ecNumber>
    </recommendedName>
</protein>
<dbReference type="InterPro" id="IPR003594">
    <property type="entry name" value="HATPase_dom"/>
</dbReference>
<dbReference type="EC" id="2.7.13.3" evidence="2"/>
<evidence type="ECO:0000256" key="4">
    <source>
        <dbReference type="ARBA" id="ARBA00022679"/>
    </source>
</evidence>
<comment type="caution">
    <text evidence="12">The sequence shown here is derived from an EMBL/GenBank/DDBJ whole genome shotgun (WGS) entry which is preliminary data.</text>
</comment>
<dbReference type="InterPro" id="IPR005467">
    <property type="entry name" value="His_kinase_dom"/>
</dbReference>
<dbReference type="GO" id="GO:0005524">
    <property type="term" value="F:ATP binding"/>
    <property type="evidence" value="ECO:0007669"/>
    <property type="project" value="UniProtKB-KW"/>
</dbReference>
<feature type="region of interest" description="Disordered" evidence="9">
    <location>
        <begin position="247"/>
        <end position="274"/>
    </location>
</feature>
<dbReference type="Pfam" id="PF07730">
    <property type="entry name" value="HisKA_3"/>
    <property type="match status" value="1"/>
</dbReference>
<evidence type="ECO:0000256" key="8">
    <source>
        <dbReference type="ARBA" id="ARBA00023012"/>
    </source>
</evidence>
<feature type="transmembrane region" description="Helical" evidence="10">
    <location>
        <begin position="41"/>
        <end position="59"/>
    </location>
</feature>
<dbReference type="Gene3D" id="1.20.5.1930">
    <property type="match status" value="1"/>
</dbReference>
<keyword evidence="5" id="KW-0547">Nucleotide-binding</keyword>
<dbReference type="EMBL" id="JADBGI010000032">
    <property type="protein sequence ID" value="MBE3001987.1"/>
    <property type="molecule type" value="Genomic_DNA"/>
</dbReference>
<reference evidence="12 13" key="1">
    <citation type="submission" date="2020-09" db="EMBL/GenBank/DDBJ databases">
        <title>Diversity and distribution of actinomycetes associated with coral in the coast of Hainan.</title>
        <authorList>
            <person name="Li F."/>
        </authorList>
    </citation>
    <scope>NUCLEOTIDE SEQUENCE [LARGE SCALE GENOMIC DNA]</scope>
    <source>
        <strain evidence="12 13">HNM0947</strain>
    </source>
</reference>
<organism evidence="12 13">
    <name type="scientific">Nocardiopsis coralli</name>
    <dbReference type="NCBI Taxonomy" id="2772213"/>
    <lineage>
        <taxon>Bacteria</taxon>
        <taxon>Bacillati</taxon>
        <taxon>Actinomycetota</taxon>
        <taxon>Actinomycetes</taxon>
        <taxon>Streptosporangiales</taxon>
        <taxon>Nocardiopsidaceae</taxon>
        <taxon>Nocardiopsis</taxon>
    </lineage>
</organism>
<comment type="catalytic activity">
    <reaction evidence="1">
        <text>ATP + protein L-histidine = ADP + protein N-phospho-L-histidine.</text>
        <dbReference type="EC" id="2.7.13.3"/>
    </reaction>
</comment>
<gene>
    <name evidence="12" type="ORF">IDM40_25300</name>
</gene>
<dbReference type="RefSeq" id="WP_193124580.1">
    <property type="nucleotide sequence ID" value="NZ_JADBGI010000032.1"/>
</dbReference>
<dbReference type="Pfam" id="PF02518">
    <property type="entry name" value="HATPase_c"/>
    <property type="match status" value="1"/>
</dbReference>